<dbReference type="CDD" id="cd14773">
    <property type="entry name" value="TrHb2_PhHbO-like_O"/>
    <property type="match status" value="1"/>
</dbReference>
<evidence type="ECO:0000256" key="6">
    <source>
        <dbReference type="PIRSR" id="PIRSR601486-1"/>
    </source>
</evidence>
<keyword evidence="8" id="KW-1185">Reference proteome</keyword>
<dbReference type="InterPro" id="IPR012292">
    <property type="entry name" value="Globin/Proto"/>
</dbReference>
<dbReference type="OrthoDB" id="9790913at2"/>
<evidence type="ECO:0000256" key="1">
    <source>
        <dbReference type="ARBA" id="ARBA00022448"/>
    </source>
</evidence>
<dbReference type="Proteomes" id="UP000320359">
    <property type="component" value="Unassembled WGS sequence"/>
</dbReference>
<dbReference type="GO" id="GO:0020037">
    <property type="term" value="F:heme binding"/>
    <property type="evidence" value="ECO:0007669"/>
    <property type="project" value="InterPro"/>
</dbReference>
<gene>
    <name evidence="7" type="ORF">FM042_07265</name>
</gene>
<evidence type="ECO:0000256" key="4">
    <source>
        <dbReference type="ARBA" id="ARBA00023004"/>
    </source>
</evidence>
<keyword evidence="3" id="KW-0479">Metal-binding</keyword>
<dbReference type="GO" id="GO:0005344">
    <property type="term" value="F:oxygen carrier activity"/>
    <property type="evidence" value="ECO:0007669"/>
    <property type="project" value="InterPro"/>
</dbReference>
<dbReference type="Gene3D" id="1.10.490.10">
    <property type="entry name" value="Globins"/>
    <property type="match status" value="1"/>
</dbReference>
<dbReference type="InterPro" id="IPR001486">
    <property type="entry name" value="Hemoglobin_trunc"/>
</dbReference>
<keyword evidence="1" id="KW-0813">Transport</keyword>
<reference evidence="7 8" key="1">
    <citation type="submission" date="2019-07" db="EMBL/GenBank/DDBJ databases">
        <authorList>
            <person name="Yang M."/>
            <person name="Zhao D."/>
            <person name="Xiang H."/>
        </authorList>
    </citation>
    <scope>NUCLEOTIDE SEQUENCE [LARGE SCALE GENOMIC DNA]</scope>
    <source>
        <strain evidence="7 8">IM1326</strain>
    </source>
</reference>
<keyword evidence="2 6" id="KW-0349">Heme</keyword>
<organism evidence="7 8">
    <name type="scientific">Aliidiomarina halalkaliphila</name>
    <dbReference type="NCBI Taxonomy" id="2593535"/>
    <lineage>
        <taxon>Bacteria</taxon>
        <taxon>Pseudomonadati</taxon>
        <taxon>Pseudomonadota</taxon>
        <taxon>Gammaproteobacteria</taxon>
        <taxon>Alteromonadales</taxon>
        <taxon>Idiomarinaceae</taxon>
        <taxon>Aliidiomarina</taxon>
    </lineage>
</organism>
<sequence>MLKRWLRRIQSEHSVANPQGQNATDATIYQQLGGEKAVRHMAQRFYAIMDADPGVSELRAIHPESLEGSEQKFFEFLSGWFDGPQLYVEKYGHPMLRARHLPFSIDTRMRDQWLHCIYTTLDEQVPAGPLHNEIRQRFTRLAHHMINQPSP</sequence>
<evidence type="ECO:0000256" key="5">
    <source>
        <dbReference type="ARBA" id="ARBA00034496"/>
    </source>
</evidence>
<dbReference type="SUPFAM" id="SSF46458">
    <property type="entry name" value="Globin-like"/>
    <property type="match status" value="1"/>
</dbReference>
<evidence type="ECO:0000256" key="2">
    <source>
        <dbReference type="ARBA" id="ARBA00022617"/>
    </source>
</evidence>
<evidence type="ECO:0000313" key="7">
    <source>
        <dbReference type="EMBL" id="TRW48775.1"/>
    </source>
</evidence>
<dbReference type="RefSeq" id="WP_143235761.1">
    <property type="nucleotide sequence ID" value="NZ_VJWL01000002.1"/>
</dbReference>
<dbReference type="InterPro" id="IPR044203">
    <property type="entry name" value="GlbO/GLB3-like"/>
</dbReference>
<accession>A0A552X1C3</accession>
<comment type="similarity">
    <text evidence="5">Belongs to the truncated hemoglobin family. Group II subfamily.</text>
</comment>
<dbReference type="EMBL" id="VJWL01000002">
    <property type="protein sequence ID" value="TRW48775.1"/>
    <property type="molecule type" value="Genomic_DNA"/>
</dbReference>
<dbReference type="Pfam" id="PF01152">
    <property type="entry name" value="Bac_globin"/>
    <property type="match status" value="1"/>
</dbReference>
<protein>
    <submittedName>
        <fullName evidence="7">Group II truncated hemoglobin</fullName>
    </submittedName>
</protein>
<proteinExistence type="inferred from homology"/>
<evidence type="ECO:0000313" key="8">
    <source>
        <dbReference type="Proteomes" id="UP000320359"/>
    </source>
</evidence>
<dbReference type="GO" id="GO:0019825">
    <property type="term" value="F:oxygen binding"/>
    <property type="evidence" value="ECO:0007669"/>
    <property type="project" value="InterPro"/>
</dbReference>
<dbReference type="PANTHER" id="PTHR47366">
    <property type="entry name" value="TWO-ON-TWO HEMOGLOBIN-3"/>
    <property type="match status" value="1"/>
</dbReference>
<feature type="binding site" description="distal binding residue" evidence="6">
    <location>
        <position position="143"/>
    </location>
    <ligand>
        <name>heme</name>
        <dbReference type="ChEBI" id="CHEBI:30413"/>
    </ligand>
    <ligandPart>
        <name>Fe</name>
        <dbReference type="ChEBI" id="CHEBI:18248"/>
    </ligandPart>
</feature>
<comment type="caution">
    <text evidence="7">The sequence shown here is derived from an EMBL/GenBank/DDBJ whole genome shotgun (WGS) entry which is preliminary data.</text>
</comment>
<dbReference type="GO" id="GO:0046872">
    <property type="term" value="F:metal ion binding"/>
    <property type="evidence" value="ECO:0007669"/>
    <property type="project" value="UniProtKB-KW"/>
</dbReference>
<evidence type="ECO:0000256" key="3">
    <source>
        <dbReference type="ARBA" id="ARBA00022723"/>
    </source>
</evidence>
<keyword evidence="4" id="KW-0408">Iron</keyword>
<name>A0A552X1C3_9GAMM</name>
<dbReference type="PANTHER" id="PTHR47366:SF1">
    <property type="entry name" value="TWO-ON-TWO HEMOGLOBIN-3"/>
    <property type="match status" value="1"/>
</dbReference>
<dbReference type="InterPro" id="IPR009050">
    <property type="entry name" value="Globin-like_sf"/>
</dbReference>
<dbReference type="AlphaFoldDB" id="A0A552X1C3"/>